<reference evidence="2 3" key="1">
    <citation type="journal article" date="2015" name="Science">
        <title>Genetic determinants of in vivo fitness and diet responsiveness in multiple human gut Bacteroides.</title>
        <authorList>
            <person name="Wu M."/>
            <person name="McNulty N.P."/>
            <person name="Rodionov D.A."/>
            <person name="Khoroshkin M.S."/>
            <person name="Griffin N.W."/>
            <person name="Cheng J."/>
            <person name="Latreille P."/>
            <person name="Kerstetter R.A."/>
            <person name="Terrapon N."/>
            <person name="Henrissat B."/>
            <person name="Osterman A.L."/>
            <person name="Gordon J.I."/>
        </authorList>
    </citation>
    <scope>NUCLEOTIDE SEQUENCE [LARGE SCALE GENOMIC DNA]</scope>
    <source>
        <strain evidence="2 3">WH2</strain>
    </source>
</reference>
<keyword evidence="2" id="KW-0808">Transferase</keyword>
<dbReference type="KEGG" id="bcel:BcellWH2_00981"/>
<dbReference type="Pfam" id="PF04230">
    <property type="entry name" value="PS_pyruv_trans"/>
    <property type="match status" value="1"/>
</dbReference>
<organism evidence="2 3">
    <name type="scientific">Bacteroides cellulosilyticus</name>
    <dbReference type="NCBI Taxonomy" id="246787"/>
    <lineage>
        <taxon>Bacteria</taxon>
        <taxon>Pseudomonadati</taxon>
        <taxon>Bacteroidota</taxon>
        <taxon>Bacteroidia</taxon>
        <taxon>Bacteroidales</taxon>
        <taxon>Bacteroidaceae</taxon>
        <taxon>Bacteroides</taxon>
    </lineage>
</organism>
<feature type="domain" description="Polysaccharide pyruvyl transferase" evidence="1">
    <location>
        <begin position="13"/>
        <end position="314"/>
    </location>
</feature>
<dbReference type="PATRIC" id="fig|246787.4.peg.1012"/>
<accession>A0A0N7IES8</accession>
<dbReference type="EMBL" id="CP012801">
    <property type="protein sequence ID" value="ALJ58243.1"/>
    <property type="molecule type" value="Genomic_DNA"/>
</dbReference>
<evidence type="ECO:0000313" key="3">
    <source>
        <dbReference type="Proteomes" id="UP000061809"/>
    </source>
</evidence>
<proteinExistence type="predicted"/>
<dbReference type="Proteomes" id="UP000061809">
    <property type="component" value="Chromosome"/>
</dbReference>
<evidence type="ECO:0000259" key="1">
    <source>
        <dbReference type="Pfam" id="PF04230"/>
    </source>
</evidence>
<dbReference type="AlphaFoldDB" id="A0A0N7IES8"/>
<sequence length="375" mass="44027">MKIGILTLKLGDNYGGILQNYALQLFLKEMGKDPFTFLIEKKLSWRVKLSSYLYRCFRVYILRDKIPLRVWRKKDEDEIICQNMYRFISQNITMTEEIRFADLYLYSKKIDAVIVGSDQVWRYKYVANIEEYFLKSFVSGDLKRIAYAASFGVDKWEFPLRQTRRCAKLAHTFQAISVRESNGVEFCKQYMGVKAVHLLDPTMLLKQSAYISLVEKDKVPESKGNLLVYILDQSKDKEKILDFMKSRMDLIPFTVMPAKRFENVGSKQLDQCVYPSVTTWLRGFMDAKYVVTDSFHGTVFSIIFNKPFIAIGNKQRGLMRFVSLLKTFGLEERLIYSSDQLTEELLKSPINFEEINRIHDSERFRAMNFLHKVLD</sequence>
<dbReference type="RefSeq" id="WP_007217700.1">
    <property type="nucleotide sequence ID" value="NZ_CP012801.1"/>
</dbReference>
<gene>
    <name evidence="2" type="ORF">BcellWH2_00981</name>
</gene>
<protein>
    <submittedName>
        <fullName evidence="2">Polysaccharide pyruvyl transferase</fullName>
    </submittedName>
</protein>
<name>A0A0N7IES8_9BACE</name>
<dbReference type="InterPro" id="IPR007345">
    <property type="entry name" value="Polysacch_pyruvyl_Trfase"/>
</dbReference>
<dbReference type="GO" id="GO:0016740">
    <property type="term" value="F:transferase activity"/>
    <property type="evidence" value="ECO:0007669"/>
    <property type="project" value="UniProtKB-KW"/>
</dbReference>
<evidence type="ECO:0000313" key="2">
    <source>
        <dbReference type="EMBL" id="ALJ58243.1"/>
    </source>
</evidence>